<dbReference type="KEGG" id="pseg:D3H65_03730"/>
<reference evidence="2 3" key="1">
    <citation type="submission" date="2018-09" db="EMBL/GenBank/DDBJ databases">
        <title>Genome sequencing of strain 6GH32-13.</title>
        <authorList>
            <person name="Weon H.-Y."/>
            <person name="Heo J."/>
            <person name="Kwon S.-W."/>
        </authorList>
    </citation>
    <scope>NUCLEOTIDE SEQUENCE [LARGE SCALE GENOMIC DNA]</scope>
    <source>
        <strain evidence="2 3">5GH32-13</strain>
    </source>
</reference>
<evidence type="ECO:0000256" key="1">
    <source>
        <dbReference type="SAM" id="SignalP"/>
    </source>
</evidence>
<feature type="signal peptide" evidence="1">
    <location>
        <begin position="1"/>
        <end position="20"/>
    </location>
</feature>
<dbReference type="OrthoDB" id="633480at2"/>
<dbReference type="EMBL" id="CP032157">
    <property type="protein sequence ID" value="AXY73134.1"/>
    <property type="molecule type" value="Genomic_DNA"/>
</dbReference>
<dbReference type="AlphaFoldDB" id="A0A3B7MFN0"/>
<gene>
    <name evidence="2" type="ORF">D3H65_03730</name>
</gene>
<feature type="chain" id="PRO_5017590538" description="Pectate lyase superfamily protein domain-containing protein" evidence="1">
    <location>
        <begin position="21"/>
        <end position="408"/>
    </location>
</feature>
<name>A0A3B7MFN0_9BACT</name>
<dbReference type="SUPFAM" id="SSF51126">
    <property type="entry name" value="Pectin lyase-like"/>
    <property type="match status" value="1"/>
</dbReference>
<dbReference type="InterPro" id="IPR011050">
    <property type="entry name" value="Pectin_lyase_fold/virulence"/>
</dbReference>
<keyword evidence="3" id="KW-1185">Reference proteome</keyword>
<accession>A0A3B7MFN0</accession>
<sequence>MKYAVLLLLLMSAIGAGAFAQGKSIREFQVLPKNDAATNGANLQKAIDWASASGAALYVEPSEEPYTIASGIILKKNVSLIGVHGPTPRGTRHATKKQPVGSVFKIIDDKNPFITVESATQIRGIQFWYANQELKDSAKIIKYPPTIQVSKTSKTEGVTLTNLTFYGEYMAMDFNASRRMACELILIEHCYGYPLSGEFIRINYCYDIPRFLHCHVNPSNMRQIGFGFSKAIIDKVVSSKTYAYAINNTDNAQLMDLFTFATWGGIYLGAESYGQLTNFNLDCVAVGLYKGGSNSKNRNWQIAQGSIIANAGTTLDEIHPIIIEGKGHTAITNVEAFSGGNGALTNLEKSFDFMQVLGTERLTVSLVGCRMRNYVTDLPITIKNPAAVVQAVACIDKEEKLYNATLGN</sequence>
<proteinExistence type="predicted"/>
<evidence type="ECO:0000313" key="2">
    <source>
        <dbReference type="EMBL" id="AXY73134.1"/>
    </source>
</evidence>
<dbReference type="InterPro" id="IPR012334">
    <property type="entry name" value="Pectin_lyas_fold"/>
</dbReference>
<organism evidence="2 3">
    <name type="scientific">Paraflavitalea soli</name>
    <dbReference type="NCBI Taxonomy" id="2315862"/>
    <lineage>
        <taxon>Bacteria</taxon>
        <taxon>Pseudomonadati</taxon>
        <taxon>Bacteroidota</taxon>
        <taxon>Chitinophagia</taxon>
        <taxon>Chitinophagales</taxon>
        <taxon>Chitinophagaceae</taxon>
        <taxon>Paraflavitalea</taxon>
    </lineage>
</organism>
<protein>
    <recommendedName>
        <fullName evidence="4">Pectate lyase superfamily protein domain-containing protein</fullName>
    </recommendedName>
</protein>
<evidence type="ECO:0000313" key="3">
    <source>
        <dbReference type="Proteomes" id="UP000263900"/>
    </source>
</evidence>
<dbReference type="Proteomes" id="UP000263900">
    <property type="component" value="Chromosome"/>
</dbReference>
<evidence type="ECO:0008006" key="4">
    <source>
        <dbReference type="Google" id="ProtNLM"/>
    </source>
</evidence>
<keyword evidence="1" id="KW-0732">Signal</keyword>
<dbReference type="RefSeq" id="WP_119048972.1">
    <property type="nucleotide sequence ID" value="NZ_CP032157.1"/>
</dbReference>
<dbReference type="Gene3D" id="2.160.20.10">
    <property type="entry name" value="Single-stranded right-handed beta-helix, Pectin lyase-like"/>
    <property type="match status" value="1"/>
</dbReference>